<gene>
    <name evidence="9" type="ORF">IPO85_18380</name>
</gene>
<dbReference type="EMBL" id="JADKFW010000021">
    <property type="protein sequence ID" value="MBK9719440.1"/>
    <property type="molecule type" value="Genomic_DNA"/>
</dbReference>
<evidence type="ECO:0000256" key="1">
    <source>
        <dbReference type="ARBA" id="ARBA00004442"/>
    </source>
</evidence>
<feature type="chain" id="PRO_5038920608" evidence="6">
    <location>
        <begin position="23"/>
        <end position="485"/>
    </location>
</feature>
<evidence type="ECO:0000256" key="5">
    <source>
        <dbReference type="ARBA" id="ARBA00023237"/>
    </source>
</evidence>
<dbReference type="InterPro" id="IPR033985">
    <property type="entry name" value="SusD-like_N"/>
</dbReference>
<dbReference type="SUPFAM" id="SSF48452">
    <property type="entry name" value="TPR-like"/>
    <property type="match status" value="1"/>
</dbReference>
<evidence type="ECO:0000313" key="10">
    <source>
        <dbReference type="Proteomes" id="UP000808349"/>
    </source>
</evidence>
<evidence type="ECO:0000256" key="3">
    <source>
        <dbReference type="ARBA" id="ARBA00022729"/>
    </source>
</evidence>
<name>A0A9D7XFZ0_9BACT</name>
<keyword evidence="3 6" id="KW-0732">Signal</keyword>
<accession>A0A9D7XFZ0</accession>
<evidence type="ECO:0000259" key="8">
    <source>
        <dbReference type="Pfam" id="PF14322"/>
    </source>
</evidence>
<dbReference type="PROSITE" id="PS51257">
    <property type="entry name" value="PROKAR_LIPOPROTEIN"/>
    <property type="match status" value="1"/>
</dbReference>
<comment type="caution">
    <text evidence="9">The sequence shown here is derived from an EMBL/GenBank/DDBJ whole genome shotgun (WGS) entry which is preliminary data.</text>
</comment>
<evidence type="ECO:0000256" key="4">
    <source>
        <dbReference type="ARBA" id="ARBA00023136"/>
    </source>
</evidence>
<dbReference type="CDD" id="cd08977">
    <property type="entry name" value="SusD"/>
    <property type="match status" value="1"/>
</dbReference>
<evidence type="ECO:0000313" key="9">
    <source>
        <dbReference type="EMBL" id="MBK9719440.1"/>
    </source>
</evidence>
<protein>
    <submittedName>
        <fullName evidence="9">RagB/SusD family nutrient uptake outer membrane protein</fullName>
    </submittedName>
</protein>
<organism evidence="9 10">
    <name type="scientific">Candidatus Defluviibacterium haderslevense</name>
    <dbReference type="NCBI Taxonomy" id="2981993"/>
    <lineage>
        <taxon>Bacteria</taxon>
        <taxon>Pseudomonadati</taxon>
        <taxon>Bacteroidota</taxon>
        <taxon>Saprospiria</taxon>
        <taxon>Saprospirales</taxon>
        <taxon>Saprospiraceae</taxon>
        <taxon>Candidatus Defluviibacterium</taxon>
    </lineage>
</organism>
<sequence>MKTTIYIKLTILAILTSFLTSCQGDFLDTVPSTSISETEAFNTPGKIQGQVNNLYAQLQNPNFYGGRYIVFNEQRGDEFGQNDGNAATGSAVWNQNVATTNEYINNVWSAAYTAINASNILINKLASTKVVSDSVAKLYTAEAKYVRALSYLSLVQTYAKPFNLDKNALGVPLRLTPITSAGNNDLKRSTVEEVYTQIIKDLNEAEIDLPTSYSTSYLNTSRAHKATAIALKTRVYLNMSQYLNVLNEGSKIVPSIAPFRYSAGAVTHALEANILNVFTGSYTGSEAIFSIPFANSTTETPPSQFSLAFNYLSQPIIFLATLGIVGNPAFSDNQDARSTLITFDAAKHKVLKKFALSTAPFRDYVPVIRYAEVLLNCSEAAAKLNDINYSVELLKAVRNRSNPNYVFPAEELQGPDKIIETIITERRIELLGEGFRLMDLQRLTKTLPAKTGSIGTAPEVLVTAKNYIWPIPSGELSTNKLCEPN</sequence>
<evidence type="ECO:0000256" key="2">
    <source>
        <dbReference type="ARBA" id="ARBA00006275"/>
    </source>
</evidence>
<feature type="domain" description="RagB/SusD" evidence="7">
    <location>
        <begin position="364"/>
        <end position="480"/>
    </location>
</feature>
<dbReference type="Pfam" id="PF07980">
    <property type="entry name" value="SusD_RagB"/>
    <property type="match status" value="1"/>
</dbReference>
<comment type="subcellular location">
    <subcellularLocation>
        <location evidence="1">Cell outer membrane</location>
    </subcellularLocation>
</comment>
<reference evidence="9 10" key="1">
    <citation type="submission" date="2020-10" db="EMBL/GenBank/DDBJ databases">
        <title>Connecting structure to function with the recovery of over 1000 high-quality activated sludge metagenome-assembled genomes encoding full-length rRNA genes using long-read sequencing.</title>
        <authorList>
            <person name="Singleton C.M."/>
            <person name="Petriglieri F."/>
            <person name="Kristensen J.M."/>
            <person name="Kirkegaard R.H."/>
            <person name="Michaelsen T.Y."/>
            <person name="Andersen M.H."/>
            <person name="Karst S.M."/>
            <person name="Dueholm M.S."/>
            <person name="Nielsen P.H."/>
            <person name="Albertsen M."/>
        </authorList>
    </citation>
    <scope>NUCLEOTIDE SEQUENCE [LARGE SCALE GENOMIC DNA]</scope>
    <source>
        <strain evidence="9">Ribe_18-Q3-R11-54_BAT3C.373</strain>
    </source>
</reference>
<feature type="signal peptide" evidence="6">
    <location>
        <begin position="1"/>
        <end position="22"/>
    </location>
</feature>
<dbReference type="InterPro" id="IPR012944">
    <property type="entry name" value="SusD_RagB_dom"/>
</dbReference>
<comment type="similarity">
    <text evidence="2">Belongs to the SusD family.</text>
</comment>
<proteinExistence type="inferred from homology"/>
<dbReference type="Proteomes" id="UP000808349">
    <property type="component" value="Unassembled WGS sequence"/>
</dbReference>
<feature type="domain" description="SusD-like N-terminal" evidence="8">
    <location>
        <begin position="25"/>
        <end position="237"/>
    </location>
</feature>
<dbReference type="InterPro" id="IPR011990">
    <property type="entry name" value="TPR-like_helical_dom_sf"/>
</dbReference>
<dbReference type="GO" id="GO:0009279">
    <property type="term" value="C:cell outer membrane"/>
    <property type="evidence" value="ECO:0007669"/>
    <property type="project" value="UniProtKB-SubCell"/>
</dbReference>
<keyword evidence="5" id="KW-0998">Cell outer membrane</keyword>
<evidence type="ECO:0000256" key="6">
    <source>
        <dbReference type="SAM" id="SignalP"/>
    </source>
</evidence>
<evidence type="ECO:0000259" key="7">
    <source>
        <dbReference type="Pfam" id="PF07980"/>
    </source>
</evidence>
<keyword evidence="4" id="KW-0472">Membrane</keyword>
<dbReference type="Gene3D" id="1.25.40.390">
    <property type="match status" value="1"/>
</dbReference>
<dbReference type="AlphaFoldDB" id="A0A9D7XFZ0"/>
<dbReference type="Pfam" id="PF14322">
    <property type="entry name" value="SusD-like_3"/>
    <property type="match status" value="1"/>
</dbReference>